<sequence>MARNAPARVRAGLGRRPRPHDRGTRRVVPGLSGPAQRLVAAGEAALGEPPGALAAAVAGWRAEAHRRGRPALGPPCPCCEADHGRPLIERMLHALPRRAARELRAVVAPLDEAYRASRVRRGDEFWFLDGPQGW</sequence>
<reference evidence="3" key="1">
    <citation type="journal article" date="2019" name="Int. J. Syst. Evol. Microbiol.">
        <title>The Global Catalogue of Microorganisms (GCM) 10K type strain sequencing project: providing services to taxonomists for standard genome sequencing and annotation.</title>
        <authorList>
            <consortium name="The Broad Institute Genomics Platform"/>
            <consortium name="The Broad Institute Genome Sequencing Center for Infectious Disease"/>
            <person name="Wu L."/>
            <person name="Ma J."/>
        </authorList>
    </citation>
    <scope>NUCLEOTIDE SEQUENCE [LARGE SCALE GENOMIC DNA]</scope>
    <source>
        <strain evidence="3">JCM 13006</strain>
    </source>
</reference>
<feature type="region of interest" description="Disordered" evidence="1">
    <location>
        <begin position="1"/>
        <end position="33"/>
    </location>
</feature>
<evidence type="ECO:0000313" key="3">
    <source>
        <dbReference type="Proteomes" id="UP001501752"/>
    </source>
</evidence>
<evidence type="ECO:0000313" key="2">
    <source>
        <dbReference type="EMBL" id="GAA4872879.1"/>
    </source>
</evidence>
<dbReference type="EMBL" id="BAABIS010000001">
    <property type="protein sequence ID" value="GAA4872879.1"/>
    <property type="molecule type" value="Genomic_DNA"/>
</dbReference>
<evidence type="ECO:0000256" key="1">
    <source>
        <dbReference type="SAM" id="MobiDB-lite"/>
    </source>
</evidence>
<dbReference type="Proteomes" id="UP001501752">
    <property type="component" value="Unassembled WGS sequence"/>
</dbReference>
<feature type="compositionally biased region" description="Basic residues" evidence="1">
    <location>
        <begin position="13"/>
        <end position="25"/>
    </location>
</feature>
<name>A0ABP9EAR9_9ACTN</name>
<proteinExistence type="predicted"/>
<organism evidence="2 3">
    <name type="scientific">Kitasatospora terrestris</name>
    <dbReference type="NCBI Taxonomy" id="258051"/>
    <lineage>
        <taxon>Bacteria</taxon>
        <taxon>Bacillati</taxon>
        <taxon>Actinomycetota</taxon>
        <taxon>Actinomycetes</taxon>
        <taxon>Kitasatosporales</taxon>
        <taxon>Streptomycetaceae</taxon>
        <taxon>Kitasatospora</taxon>
    </lineage>
</organism>
<protein>
    <submittedName>
        <fullName evidence="2">Uncharacterized protein</fullName>
    </submittedName>
</protein>
<keyword evidence="3" id="KW-1185">Reference proteome</keyword>
<comment type="caution">
    <text evidence="2">The sequence shown here is derived from an EMBL/GenBank/DDBJ whole genome shotgun (WGS) entry which is preliminary data.</text>
</comment>
<accession>A0ABP9EAR9</accession>
<gene>
    <name evidence="2" type="ORF">GCM10023235_59970</name>
</gene>